<evidence type="ECO:0000313" key="1">
    <source>
        <dbReference type="EMBL" id="RNA37491.1"/>
    </source>
</evidence>
<gene>
    <name evidence="1" type="ORF">BpHYR1_005126</name>
</gene>
<reference evidence="1 2" key="1">
    <citation type="journal article" date="2018" name="Sci. Rep.">
        <title>Genomic signatures of local adaptation to the degree of environmental predictability in rotifers.</title>
        <authorList>
            <person name="Franch-Gras L."/>
            <person name="Hahn C."/>
            <person name="Garcia-Roger E.M."/>
            <person name="Carmona M.J."/>
            <person name="Serra M."/>
            <person name="Gomez A."/>
        </authorList>
    </citation>
    <scope>NUCLEOTIDE SEQUENCE [LARGE SCALE GENOMIC DNA]</scope>
    <source>
        <strain evidence="1">HYR1</strain>
    </source>
</reference>
<dbReference type="Proteomes" id="UP000276133">
    <property type="component" value="Unassembled WGS sequence"/>
</dbReference>
<dbReference type="AlphaFoldDB" id="A0A3M7SNS2"/>
<accession>A0A3M7SNS2</accession>
<dbReference type="EMBL" id="REGN01001038">
    <property type="protein sequence ID" value="RNA37491.1"/>
    <property type="molecule type" value="Genomic_DNA"/>
</dbReference>
<keyword evidence="2" id="KW-1185">Reference proteome</keyword>
<sequence>MFTAERVQSFDTTGICLYTHQFCHFFFHYLLDIINLFCERIGGRQVRIGVVNIFGIGGNFSGGGQSIALLALISSCTRACRLWSAWALASSLPQSLFKDTKAILSLIQYSASLASAKYCCEENESSSRDFLLAASSFSCLMSACISDIRWTTLWLSVCPNCLPSIMISPWETILSILGERNLISSSSCSCLLIKI</sequence>
<name>A0A3M7SNS2_BRAPC</name>
<organism evidence="1 2">
    <name type="scientific">Brachionus plicatilis</name>
    <name type="common">Marine rotifer</name>
    <name type="synonym">Brachionus muelleri</name>
    <dbReference type="NCBI Taxonomy" id="10195"/>
    <lineage>
        <taxon>Eukaryota</taxon>
        <taxon>Metazoa</taxon>
        <taxon>Spiralia</taxon>
        <taxon>Gnathifera</taxon>
        <taxon>Rotifera</taxon>
        <taxon>Eurotatoria</taxon>
        <taxon>Monogononta</taxon>
        <taxon>Pseudotrocha</taxon>
        <taxon>Ploima</taxon>
        <taxon>Brachionidae</taxon>
        <taxon>Brachionus</taxon>
    </lineage>
</organism>
<protein>
    <submittedName>
        <fullName evidence="1">Uncharacterized protein</fullName>
    </submittedName>
</protein>
<proteinExistence type="predicted"/>
<comment type="caution">
    <text evidence="1">The sequence shown here is derived from an EMBL/GenBank/DDBJ whole genome shotgun (WGS) entry which is preliminary data.</text>
</comment>
<evidence type="ECO:0000313" key="2">
    <source>
        <dbReference type="Proteomes" id="UP000276133"/>
    </source>
</evidence>